<dbReference type="AlphaFoldDB" id="A0A0C2Z436"/>
<organism evidence="2 3">
    <name type="scientific">Hebeloma cylindrosporum</name>
    <dbReference type="NCBI Taxonomy" id="76867"/>
    <lineage>
        <taxon>Eukaryota</taxon>
        <taxon>Fungi</taxon>
        <taxon>Dikarya</taxon>
        <taxon>Basidiomycota</taxon>
        <taxon>Agaricomycotina</taxon>
        <taxon>Agaricomycetes</taxon>
        <taxon>Agaricomycetidae</taxon>
        <taxon>Agaricales</taxon>
        <taxon>Agaricineae</taxon>
        <taxon>Hymenogastraceae</taxon>
        <taxon>Hebeloma</taxon>
    </lineage>
</organism>
<gene>
    <name evidence="2" type="ORF">M413DRAFT_217938</name>
</gene>
<name>A0A0C2Z436_HEBCY</name>
<protein>
    <submittedName>
        <fullName evidence="2">Uncharacterized protein</fullName>
    </submittedName>
</protein>
<dbReference type="EMBL" id="KN831769">
    <property type="protein sequence ID" value="KIM48002.1"/>
    <property type="molecule type" value="Genomic_DNA"/>
</dbReference>
<dbReference type="Proteomes" id="UP000053424">
    <property type="component" value="Unassembled WGS sequence"/>
</dbReference>
<evidence type="ECO:0000313" key="2">
    <source>
        <dbReference type="EMBL" id="KIM48002.1"/>
    </source>
</evidence>
<evidence type="ECO:0000313" key="3">
    <source>
        <dbReference type="Proteomes" id="UP000053424"/>
    </source>
</evidence>
<keyword evidence="3" id="KW-1185">Reference proteome</keyword>
<proteinExistence type="predicted"/>
<reference evidence="3" key="2">
    <citation type="submission" date="2015-01" db="EMBL/GenBank/DDBJ databases">
        <title>Evolutionary Origins and Diversification of the Mycorrhizal Mutualists.</title>
        <authorList>
            <consortium name="DOE Joint Genome Institute"/>
            <consortium name="Mycorrhizal Genomics Consortium"/>
            <person name="Kohler A."/>
            <person name="Kuo A."/>
            <person name="Nagy L.G."/>
            <person name="Floudas D."/>
            <person name="Copeland A."/>
            <person name="Barry K.W."/>
            <person name="Cichocki N."/>
            <person name="Veneault-Fourrey C."/>
            <person name="LaButti K."/>
            <person name="Lindquist E.A."/>
            <person name="Lipzen A."/>
            <person name="Lundell T."/>
            <person name="Morin E."/>
            <person name="Murat C."/>
            <person name="Riley R."/>
            <person name="Ohm R."/>
            <person name="Sun H."/>
            <person name="Tunlid A."/>
            <person name="Henrissat B."/>
            <person name="Grigoriev I.V."/>
            <person name="Hibbett D.S."/>
            <person name="Martin F."/>
        </authorList>
    </citation>
    <scope>NUCLEOTIDE SEQUENCE [LARGE SCALE GENOMIC DNA]</scope>
    <source>
        <strain evidence="3">h7</strain>
    </source>
</reference>
<feature type="region of interest" description="Disordered" evidence="1">
    <location>
        <begin position="28"/>
        <end position="59"/>
    </location>
</feature>
<reference evidence="2 3" key="1">
    <citation type="submission" date="2014-04" db="EMBL/GenBank/DDBJ databases">
        <authorList>
            <consortium name="DOE Joint Genome Institute"/>
            <person name="Kuo A."/>
            <person name="Gay G."/>
            <person name="Dore J."/>
            <person name="Kohler A."/>
            <person name="Nagy L.G."/>
            <person name="Floudas D."/>
            <person name="Copeland A."/>
            <person name="Barry K.W."/>
            <person name="Cichocki N."/>
            <person name="Veneault-Fourrey C."/>
            <person name="LaButti K."/>
            <person name="Lindquist E.A."/>
            <person name="Lipzen A."/>
            <person name="Lundell T."/>
            <person name="Morin E."/>
            <person name="Murat C."/>
            <person name="Sun H."/>
            <person name="Tunlid A."/>
            <person name="Henrissat B."/>
            <person name="Grigoriev I.V."/>
            <person name="Hibbett D.S."/>
            <person name="Martin F."/>
            <person name="Nordberg H.P."/>
            <person name="Cantor M.N."/>
            <person name="Hua S.X."/>
        </authorList>
    </citation>
    <scope>NUCLEOTIDE SEQUENCE [LARGE SCALE GENOMIC DNA]</scope>
    <source>
        <strain evidence="3">h7</strain>
    </source>
</reference>
<dbReference type="HOGENOM" id="CLU_2498111_0_0_1"/>
<sequence>MAKGRKNKRARTPEEEVFHVEVVKKARVVPAKDEDTDDEMDGNKKRKKEKQKNTQSTHAPAKWEYFVKVSISKSCVEIFELKIPLT</sequence>
<accession>A0A0C2Z436</accession>
<evidence type="ECO:0000256" key="1">
    <source>
        <dbReference type="SAM" id="MobiDB-lite"/>
    </source>
</evidence>